<evidence type="ECO:0000313" key="2">
    <source>
        <dbReference type="EMBL" id="MDD9206595.1"/>
    </source>
</evidence>
<evidence type="ECO:0008006" key="4">
    <source>
        <dbReference type="Google" id="ProtNLM"/>
    </source>
</evidence>
<gene>
    <name evidence="2" type="ORF">PU560_08970</name>
</gene>
<dbReference type="EMBL" id="JARACI010000929">
    <property type="protein sequence ID" value="MDD9206595.1"/>
    <property type="molecule type" value="Genomic_DNA"/>
</dbReference>
<keyword evidence="3" id="KW-1185">Reference proteome</keyword>
<name>A0ABT5TX14_9MICO</name>
<dbReference type="Proteomes" id="UP001165561">
    <property type="component" value="Unassembled WGS sequence"/>
</dbReference>
<protein>
    <recommendedName>
        <fullName evidence="4">Phage major capsid protein</fullName>
    </recommendedName>
</protein>
<accession>A0ABT5TX14</accession>
<proteinExistence type="predicted"/>
<keyword evidence="1" id="KW-0175">Coiled coil</keyword>
<reference evidence="2" key="1">
    <citation type="submission" date="2023-02" db="EMBL/GenBank/DDBJ databases">
        <title>Georgenia sp.10Sc9-8, isolated from a soil sample collected from the Taklamakan desert.</title>
        <authorList>
            <person name="Liu S."/>
        </authorList>
    </citation>
    <scope>NUCLEOTIDE SEQUENCE</scope>
    <source>
        <strain evidence="2">10Sc9-8</strain>
    </source>
</reference>
<sequence length="169" mass="18369">MSIKTLREQSLECRDRAFKLKSELFDITDRAEAENRDLTSVEERRVNGMIAEAESLKEQAAALSKQADQAASAKSLVERLTGPDVALGPDDHGRASWGKSVQERMQSAASGHGLKALLQGQIDTPPAVAVSALPDTPTRLLDLIAREQLEANTFAFLRQTVKDENAAVV</sequence>
<evidence type="ECO:0000313" key="3">
    <source>
        <dbReference type="Proteomes" id="UP001165561"/>
    </source>
</evidence>
<organism evidence="2 3">
    <name type="scientific">Georgenia halotolerans</name>
    <dbReference type="NCBI Taxonomy" id="3028317"/>
    <lineage>
        <taxon>Bacteria</taxon>
        <taxon>Bacillati</taxon>
        <taxon>Actinomycetota</taxon>
        <taxon>Actinomycetes</taxon>
        <taxon>Micrococcales</taxon>
        <taxon>Bogoriellaceae</taxon>
        <taxon>Georgenia</taxon>
    </lineage>
</organism>
<comment type="caution">
    <text evidence="2">The sequence shown here is derived from an EMBL/GenBank/DDBJ whole genome shotgun (WGS) entry which is preliminary data.</text>
</comment>
<feature type="coiled-coil region" evidence="1">
    <location>
        <begin position="46"/>
        <end position="73"/>
    </location>
</feature>
<feature type="non-terminal residue" evidence="2">
    <location>
        <position position="169"/>
    </location>
</feature>
<evidence type="ECO:0000256" key="1">
    <source>
        <dbReference type="SAM" id="Coils"/>
    </source>
</evidence>